<evidence type="ECO:0000256" key="1">
    <source>
        <dbReference type="SAM" id="MobiDB-lite"/>
    </source>
</evidence>
<name>A0A6A7B537_9PLEO</name>
<feature type="region of interest" description="Disordered" evidence="1">
    <location>
        <begin position="1"/>
        <end position="53"/>
    </location>
</feature>
<protein>
    <submittedName>
        <fullName evidence="2">Uncharacterized protein</fullName>
    </submittedName>
</protein>
<accession>A0A6A7B537</accession>
<keyword evidence="3" id="KW-1185">Reference proteome</keyword>
<sequence>MRQQGGMALQASLFTAHTSHPDSPTGKGTTHHSPHHSKNNTIVNKKGHLRLLD</sequence>
<dbReference type="AlphaFoldDB" id="A0A6A7B537"/>
<proteinExistence type="predicted"/>
<gene>
    <name evidence="2" type="ORF">T440DRAFT_468439</name>
</gene>
<feature type="compositionally biased region" description="Basic residues" evidence="1">
    <location>
        <begin position="29"/>
        <end position="38"/>
    </location>
</feature>
<evidence type="ECO:0000313" key="3">
    <source>
        <dbReference type="Proteomes" id="UP000799423"/>
    </source>
</evidence>
<feature type="compositionally biased region" description="Polar residues" evidence="1">
    <location>
        <begin position="12"/>
        <end position="28"/>
    </location>
</feature>
<reference evidence="2" key="1">
    <citation type="submission" date="2020-01" db="EMBL/GenBank/DDBJ databases">
        <authorList>
            <consortium name="DOE Joint Genome Institute"/>
            <person name="Haridas S."/>
            <person name="Albert R."/>
            <person name="Binder M."/>
            <person name="Bloem J."/>
            <person name="Labutti K."/>
            <person name="Salamov A."/>
            <person name="Andreopoulos B."/>
            <person name="Baker S.E."/>
            <person name="Barry K."/>
            <person name="Bills G."/>
            <person name="Bluhm B.H."/>
            <person name="Cannon C."/>
            <person name="Castanera R."/>
            <person name="Culley D.E."/>
            <person name="Daum C."/>
            <person name="Ezra D."/>
            <person name="Gonzalez J.B."/>
            <person name="Henrissat B."/>
            <person name="Kuo A."/>
            <person name="Liang C."/>
            <person name="Lipzen A."/>
            <person name="Lutzoni F."/>
            <person name="Magnuson J."/>
            <person name="Mondo S."/>
            <person name="Nolan M."/>
            <person name="Ohm R."/>
            <person name="Pangilinan J."/>
            <person name="Park H.-J."/>
            <person name="Ramirez L."/>
            <person name="Alfaro M."/>
            <person name="Sun H."/>
            <person name="Tritt A."/>
            <person name="Yoshinaga Y."/>
            <person name="Zwiers L.-H."/>
            <person name="Turgeon B.G."/>
            <person name="Goodwin S.B."/>
            <person name="Spatafora J.W."/>
            <person name="Crous P.W."/>
            <person name="Grigoriev I.V."/>
        </authorList>
    </citation>
    <scope>NUCLEOTIDE SEQUENCE</scope>
    <source>
        <strain evidence="2">IPT5</strain>
    </source>
</reference>
<dbReference type="Proteomes" id="UP000799423">
    <property type="component" value="Unassembled WGS sequence"/>
</dbReference>
<dbReference type="EMBL" id="MU006306">
    <property type="protein sequence ID" value="KAF2850453.1"/>
    <property type="molecule type" value="Genomic_DNA"/>
</dbReference>
<evidence type="ECO:0000313" key="2">
    <source>
        <dbReference type="EMBL" id="KAF2850453.1"/>
    </source>
</evidence>
<organism evidence="2 3">
    <name type="scientific">Plenodomus tracheiphilus IPT5</name>
    <dbReference type="NCBI Taxonomy" id="1408161"/>
    <lineage>
        <taxon>Eukaryota</taxon>
        <taxon>Fungi</taxon>
        <taxon>Dikarya</taxon>
        <taxon>Ascomycota</taxon>
        <taxon>Pezizomycotina</taxon>
        <taxon>Dothideomycetes</taxon>
        <taxon>Pleosporomycetidae</taxon>
        <taxon>Pleosporales</taxon>
        <taxon>Pleosporineae</taxon>
        <taxon>Leptosphaeriaceae</taxon>
        <taxon>Plenodomus</taxon>
    </lineage>
</organism>